<evidence type="ECO:0000313" key="2">
    <source>
        <dbReference type="EMBL" id="EFW99759.1"/>
    </source>
</evidence>
<dbReference type="EMBL" id="GL629807">
    <property type="protein sequence ID" value="EFW99759.1"/>
    <property type="molecule type" value="Genomic_DNA"/>
</dbReference>
<accession>F0XQT2</accession>
<gene>
    <name evidence="2" type="ORF">CMQ_77</name>
</gene>
<sequence length="411" mass="46195">MLAIPVLSSTVDLCDRCARGAIIQDDTDEFREDINEDGTPTLHHAHEDGNKSIRLRSVLRWDDDAPEFPAMLQSATGEQGKEGCRLCRLVHQALKRRRLNHRGPTTIMAAYVWGGNRDRYLSSYSDDGLVYMRCEVFSKTPPALAYIVFGVQVADHDLSTWLRSDGCRQAEPLSPDNVEWIRSTLVDWDEDPGTQSVGGFVPSRLVYVGVDDDQTDSPRLVLTEGWKDPLPKYAALSYCWGPGHDAARQLTTKTSNLDSHLTKLPQEDLTPVLRDAIAVCRSLSIPYIWIDAVCIVQDDSADWSSESEVMGYIYYHAYLTICPLAASSCMHGFLEPRTAGVDIPFQSQRHPEISGLITLVECYNDRDIPPQQTTIRSRPGFDLDSPLWMDRAAWLTDRFILKAFNQTPLAM</sequence>
<organism evidence="3">
    <name type="scientific">Grosmannia clavigera (strain kw1407 / UAMH 11150)</name>
    <name type="common">Blue stain fungus</name>
    <name type="synonym">Graphiocladiella clavigera</name>
    <dbReference type="NCBI Taxonomy" id="655863"/>
    <lineage>
        <taxon>Eukaryota</taxon>
        <taxon>Fungi</taxon>
        <taxon>Dikarya</taxon>
        <taxon>Ascomycota</taxon>
        <taxon>Pezizomycotina</taxon>
        <taxon>Sordariomycetes</taxon>
        <taxon>Sordariomycetidae</taxon>
        <taxon>Ophiostomatales</taxon>
        <taxon>Ophiostomataceae</taxon>
        <taxon>Leptographium</taxon>
    </lineage>
</organism>
<name>F0XQT2_GROCL</name>
<reference evidence="2 3" key="1">
    <citation type="journal article" date="2011" name="Proc. Natl. Acad. Sci. U.S.A.">
        <title>Genome and transcriptome analyses of the mountain pine beetle-fungal symbiont Grosmannia clavigera, a lodgepole pine pathogen.</title>
        <authorList>
            <person name="DiGuistini S."/>
            <person name="Wang Y."/>
            <person name="Liao N.Y."/>
            <person name="Taylor G."/>
            <person name="Tanguay P."/>
            <person name="Feau N."/>
            <person name="Henrissat B."/>
            <person name="Chan S.K."/>
            <person name="Hesse-Orce U."/>
            <person name="Alamouti S.M."/>
            <person name="Tsui C.K.M."/>
            <person name="Docking R.T."/>
            <person name="Levasseur A."/>
            <person name="Haridas S."/>
            <person name="Robertson G."/>
            <person name="Birol I."/>
            <person name="Holt R.A."/>
            <person name="Marra M.A."/>
            <person name="Hamelin R.C."/>
            <person name="Hirst M."/>
            <person name="Jones S.J.M."/>
            <person name="Bohlmann J."/>
            <person name="Breuil C."/>
        </authorList>
    </citation>
    <scope>NUCLEOTIDE SEQUENCE [LARGE SCALE GENOMIC DNA]</scope>
    <source>
        <strain evidence="3">kw1407 / UAMH 11150</strain>
    </source>
</reference>
<dbReference type="eggNOG" id="ENOG502SS8J">
    <property type="taxonomic scope" value="Eukaryota"/>
</dbReference>
<keyword evidence="3" id="KW-1185">Reference proteome</keyword>
<evidence type="ECO:0000313" key="3">
    <source>
        <dbReference type="Proteomes" id="UP000007796"/>
    </source>
</evidence>
<dbReference type="RefSeq" id="XP_014169491.1">
    <property type="nucleotide sequence ID" value="XM_014314016.1"/>
</dbReference>
<evidence type="ECO:0000259" key="1">
    <source>
        <dbReference type="Pfam" id="PF06985"/>
    </source>
</evidence>
<dbReference type="GeneID" id="25981272"/>
<protein>
    <submittedName>
        <fullName evidence="2">Tol-like protein</fullName>
    </submittedName>
</protein>
<dbReference type="Proteomes" id="UP000007796">
    <property type="component" value="Unassembled WGS sequence"/>
</dbReference>
<dbReference type="InterPro" id="IPR010730">
    <property type="entry name" value="HET"/>
</dbReference>
<dbReference type="HOGENOM" id="CLU_669128_0_0_1"/>
<dbReference type="AlphaFoldDB" id="F0XQT2"/>
<dbReference type="InParanoid" id="F0XQT2"/>
<dbReference type="STRING" id="655863.F0XQT2"/>
<dbReference type="Pfam" id="PF06985">
    <property type="entry name" value="HET"/>
    <property type="match status" value="1"/>
</dbReference>
<dbReference type="PANTHER" id="PTHR33112:SF16">
    <property type="entry name" value="HETEROKARYON INCOMPATIBILITY DOMAIN-CONTAINING PROTEIN"/>
    <property type="match status" value="1"/>
</dbReference>
<feature type="domain" description="Heterokaryon incompatibility" evidence="1">
    <location>
        <begin position="233"/>
        <end position="348"/>
    </location>
</feature>
<dbReference type="OrthoDB" id="2958217at2759"/>
<proteinExistence type="predicted"/>
<dbReference type="PANTHER" id="PTHR33112">
    <property type="entry name" value="DOMAIN PROTEIN, PUTATIVE-RELATED"/>
    <property type="match status" value="1"/>
</dbReference>